<organism evidence="6 7">
    <name type="scientific">Chthoniobacter flavus Ellin428</name>
    <dbReference type="NCBI Taxonomy" id="497964"/>
    <lineage>
        <taxon>Bacteria</taxon>
        <taxon>Pseudomonadati</taxon>
        <taxon>Verrucomicrobiota</taxon>
        <taxon>Spartobacteria</taxon>
        <taxon>Chthoniobacterales</taxon>
        <taxon>Chthoniobacteraceae</taxon>
        <taxon>Chthoniobacter</taxon>
    </lineage>
</organism>
<dbReference type="PANTHER" id="PTHR42790:SF7">
    <property type="entry name" value="GNTR FAMILY TRANSCRIPTIONAL REGULATORY PROTEIN"/>
    <property type="match status" value="1"/>
</dbReference>
<evidence type="ECO:0000259" key="5">
    <source>
        <dbReference type="Pfam" id="PF00155"/>
    </source>
</evidence>
<evidence type="ECO:0000256" key="3">
    <source>
        <dbReference type="ARBA" id="ARBA00022679"/>
    </source>
</evidence>
<comment type="caution">
    <text evidence="6">The sequence shown here is derived from an EMBL/GenBank/DDBJ whole genome shotgun (WGS) entry which is preliminary data.</text>
</comment>
<keyword evidence="7" id="KW-1185">Reference proteome</keyword>
<dbReference type="Proteomes" id="UP000005824">
    <property type="component" value="Unassembled WGS sequence"/>
</dbReference>
<evidence type="ECO:0000256" key="1">
    <source>
        <dbReference type="ARBA" id="ARBA00001933"/>
    </source>
</evidence>
<accession>B4CYG4</accession>
<evidence type="ECO:0000256" key="4">
    <source>
        <dbReference type="ARBA" id="ARBA00022898"/>
    </source>
</evidence>
<sequence length="140" mass="15664" precursor="true">MRLKQTTTLANAGLPSYALAAYLREGGYERYLRKARGIYRQQVNHMRELLAHALPEGIALSKPQGGFVLWCELPPQIDAVQLSRSAQRSGISIAPGPLFSPRGEFSNFMRINCGYRIDAKIENAVMTLGKLAKDFLRRRG</sequence>
<dbReference type="EMBL" id="ABVL01000004">
    <property type="protein sequence ID" value="EDY20505.1"/>
    <property type="molecule type" value="Genomic_DNA"/>
</dbReference>
<dbReference type="Pfam" id="PF00155">
    <property type="entry name" value="Aminotran_1_2"/>
    <property type="match status" value="1"/>
</dbReference>
<dbReference type="GO" id="GO:0030170">
    <property type="term" value="F:pyridoxal phosphate binding"/>
    <property type="evidence" value="ECO:0007669"/>
    <property type="project" value="InterPro"/>
</dbReference>
<dbReference type="PANTHER" id="PTHR42790">
    <property type="entry name" value="AMINOTRANSFERASE"/>
    <property type="match status" value="1"/>
</dbReference>
<name>B4CYG4_9BACT</name>
<dbReference type="eggNOG" id="COG1167">
    <property type="taxonomic scope" value="Bacteria"/>
</dbReference>
<comment type="cofactor">
    <cofactor evidence="1">
        <name>pyridoxal 5'-phosphate</name>
        <dbReference type="ChEBI" id="CHEBI:597326"/>
    </cofactor>
</comment>
<dbReference type="InterPro" id="IPR004839">
    <property type="entry name" value="Aminotransferase_I/II_large"/>
</dbReference>
<gene>
    <name evidence="6" type="ORF">CfE428DRAFT_1702</name>
</gene>
<dbReference type="InterPro" id="IPR050859">
    <property type="entry name" value="Class-I_PLP-dep_aminotransf"/>
</dbReference>
<keyword evidence="3" id="KW-0808">Transferase</keyword>
<reference evidence="6 7" key="1">
    <citation type="journal article" date="2011" name="J. Bacteriol.">
        <title>Genome sequence of Chthoniobacter flavus Ellin428, an aerobic heterotrophic soil bacterium.</title>
        <authorList>
            <person name="Kant R."/>
            <person name="van Passel M.W."/>
            <person name="Palva A."/>
            <person name="Lucas S."/>
            <person name="Lapidus A."/>
            <person name="Glavina Del Rio T."/>
            <person name="Dalin E."/>
            <person name="Tice H."/>
            <person name="Bruce D."/>
            <person name="Goodwin L."/>
            <person name="Pitluck S."/>
            <person name="Larimer F.W."/>
            <person name="Land M.L."/>
            <person name="Hauser L."/>
            <person name="Sangwan P."/>
            <person name="de Vos W.M."/>
            <person name="Janssen P.H."/>
            <person name="Smidt H."/>
        </authorList>
    </citation>
    <scope>NUCLEOTIDE SEQUENCE [LARGE SCALE GENOMIC DNA]</scope>
    <source>
        <strain evidence="6 7">Ellin428</strain>
    </source>
</reference>
<dbReference type="InParanoid" id="B4CYG4"/>
<dbReference type="STRING" id="497964.CfE428DRAFT_1702"/>
<dbReference type="AlphaFoldDB" id="B4CYG4"/>
<keyword evidence="4" id="KW-0663">Pyridoxal phosphate</keyword>
<dbReference type="InterPro" id="IPR015424">
    <property type="entry name" value="PyrdxlP-dep_Trfase"/>
</dbReference>
<dbReference type="GO" id="GO:1901605">
    <property type="term" value="P:alpha-amino acid metabolic process"/>
    <property type="evidence" value="ECO:0007669"/>
    <property type="project" value="TreeGrafter"/>
</dbReference>
<dbReference type="Gene3D" id="3.90.1150.10">
    <property type="entry name" value="Aspartate Aminotransferase, domain 1"/>
    <property type="match status" value="1"/>
</dbReference>
<evidence type="ECO:0000313" key="6">
    <source>
        <dbReference type="EMBL" id="EDY20505.1"/>
    </source>
</evidence>
<protein>
    <submittedName>
        <fullName evidence="6">Putative transcriptional regulator, GntR family</fullName>
    </submittedName>
</protein>
<keyword evidence="2" id="KW-0032">Aminotransferase</keyword>
<evidence type="ECO:0000256" key="2">
    <source>
        <dbReference type="ARBA" id="ARBA00022576"/>
    </source>
</evidence>
<dbReference type="InterPro" id="IPR015422">
    <property type="entry name" value="PyrdxlP-dep_Trfase_small"/>
</dbReference>
<evidence type="ECO:0000313" key="7">
    <source>
        <dbReference type="Proteomes" id="UP000005824"/>
    </source>
</evidence>
<feature type="domain" description="Aminotransferase class I/classII large" evidence="5">
    <location>
        <begin position="11"/>
        <end position="125"/>
    </location>
</feature>
<dbReference type="GO" id="GO:0008483">
    <property type="term" value="F:transaminase activity"/>
    <property type="evidence" value="ECO:0007669"/>
    <property type="project" value="UniProtKB-KW"/>
</dbReference>
<proteinExistence type="predicted"/>
<dbReference type="SUPFAM" id="SSF53383">
    <property type="entry name" value="PLP-dependent transferases"/>
    <property type="match status" value="1"/>
</dbReference>